<reference evidence="8" key="1">
    <citation type="submission" date="2023-08" db="EMBL/GenBank/DDBJ databases">
        <authorList>
            <person name="Chen Y."/>
            <person name="Shah S."/>
            <person name="Dougan E. K."/>
            <person name="Thang M."/>
            <person name="Chan C."/>
        </authorList>
    </citation>
    <scope>NUCLEOTIDE SEQUENCE</scope>
</reference>
<accession>A0AA36JQT2</accession>
<feature type="transmembrane region" description="Helical" evidence="7">
    <location>
        <begin position="644"/>
        <end position="663"/>
    </location>
</feature>
<dbReference type="AlphaFoldDB" id="A0AA36JQT2"/>
<evidence type="ECO:0000256" key="2">
    <source>
        <dbReference type="ARBA" id="ARBA00007168"/>
    </source>
</evidence>
<comment type="function">
    <text evidence="7">Choline transporter.</text>
</comment>
<gene>
    <name evidence="8" type="ORF">EVOR1521_LOCUS31472</name>
</gene>
<feature type="transmembrane region" description="Helical" evidence="7">
    <location>
        <begin position="408"/>
        <end position="434"/>
    </location>
</feature>
<evidence type="ECO:0000256" key="3">
    <source>
        <dbReference type="ARBA" id="ARBA00022692"/>
    </source>
</evidence>
<sequence>MCCCGSADDGCDADTGNPGPDITRRCTDVCCVLVLLVFFAWPVCAILCLKDVDGAYSLTHGHDHYGHFCGRDSLEDKAFAFFPDLENDFKEDPTLLKRYGVCVEKCPKQFEVITDYAGTGGTPLKRPQDLSWYVSLPTFPVAGRCIPYDPPANFSASVEFCADPQCHAAEKPSHPQEVCGLAKDGTNRFWLISKADDILADGWRREGLSDEAIRQRAEIAESAAQEPCKVKVLRDTRVRTEYADASITYSILTKYTGYMFTWSATVYENRSIVLGLGLGGSLVLSLVIITGFAYCVGCVLNVLITCLFLVLICVDYVLFLQAGLVTGRSGRLILDSFGKAIQVEVPDELTSLLEASADTEELRMIYKWCAIGLAIGIFLLACAALAARKNFQILVELLKEASNTMREMPSLLLTPFILACSMMAVSLMMLWVALSISTLQAMDVPEILEAWKGHVAPALVQLGFTDDPLRQLRQIALVFNLFVFLFSYYFHVALCISITAMCVSHWYFYRDDRDRNAGTGINSDGWFFGRPVLLAFQRICRHHIGSLVFGSCIMSVATLLRLAMEYVAAKTKDAQDGNPVVRALVCTCRCCLWCLEKCLQFITEYAYVYVAVTGKPFCSAARSSFVFFAKYPLQTALDKMASTVLGYLLCVTVPGGLAVAAFLCGLKTAWPVCAVVIFGLAYVTTRLAAGIYDVCVTTLFVCAMRDCEHYGGRYMSKSLKNACGFAELARASLSPGAMGIELQDAS</sequence>
<feature type="transmembrane region" description="Helical" evidence="7">
    <location>
        <begin position="302"/>
        <end position="324"/>
    </location>
</feature>
<evidence type="ECO:0000256" key="7">
    <source>
        <dbReference type="RuleBase" id="RU368066"/>
    </source>
</evidence>
<dbReference type="InterPro" id="IPR007603">
    <property type="entry name" value="Choline_transptr-like"/>
</dbReference>
<dbReference type="GO" id="GO:0005886">
    <property type="term" value="C:plasma membrane"/>
    <property type="evidence" value="ECO:0007669"/>
    <property type="project" value="UniProtKB-SubCell"/>
</dbReference>
<evidence type="ECO:0000256" key="6">
    <source>
        <dbReference type="ARBA" id="ARBA00023180"/>
    </source>
</evidence>
<evidence type="ECO:0000256" key="5">
    <source>
        <dbReference type="ARBA" id="ARBA00023136"/>
    </source>
</evidence>
<evidence type="ECO:0000313" key="8">
    <source>
        <dbReference type="EMBL" id="CAJ1410695.1"/>
    </source>
</evidence>
<keyword evidence="5 7" id="KW-0472">Membrane</keyword>
<dbReference type="PANTHER" id="PTHR12385:SF14">
    <property type="entry name" value="CHOLINE TRANSPORTER-LIKE 2"/>
    <property type="match status" value="1"/>
</dbReference>
<feature type="transmembrane region" description="Helical" evidence="7">
    <location>
        <begin position="365"/>
        <end position="387"/>
    </location>
</feature>
<dbReference type="Pfam" id="PF04515">
    <property type="entry name" value="Choline_transpo"/>
    <property type="match status" value="1"/>
</dbReference>
<feature type="transmembrane region" description="Helical" evidence="7">
    <location>
        <begin position="272"/>
        <end position="295"/>
    </location>
</feature>
<feature type="transmembrane region" description="Helical" evidence="7">
    <location>
        <begin position="488"/>
        <end position="509"/>
    </location>
</feature>
<evidence type="ECO:0000256" key="4">
    <source>
        <dbReference type="ARBA" id="ARBA00022989"/>
    </source>
</evidence>
<comment type="caution">
    <text evidence="8">The sequence shown here is derived from an EMBL/GenBank/DDBJ whole genome shotgun (WGS) entry which is preliminary data.</text>
</comment>
<keyword evidence="9" id="KW-1185">Reference proteome</keyword>
<dbReference type="GO" id="GO:0022857">
    <property type="term" value="F:transmembrane transporter activity"/>
    <property type="evidence" value="ECO:0007669"/>
    <property type="project" value="UniProtKB-UniRule"/>
</dbReference>
<dbReference type="EMBL" id="CAUJNA010003835">
    <property type="protein sequence ID" value="CAJ1410695.1"/>
    <property type="molecule type" value="Genomic_DNA"/>
</dbReference>
<comment type="subcellular location">
    <subcellularLocation>
        <location evidence="7">Cell membrane</location>
        <topology evidence="7">Multi-pass membrane protein</topology>
    </subcellularLocation>
    <subcellularLocation>
        <location evidence="1">Membrane</location>
        <topology evidence="1">Multi-pass membrane protein</topology>
    </subcellularLocation>
</comment>
<keyword evidence="4 7" id="KW-1133">Transmembrane helix</keyword>
<name>A0AA36JQT2_9DINO</name>
<evidence type="ECO:0000256" key="1">
    <source>
        <dbReference type="ARBA" id="ARBA00004141"/>
    </source>
</evidence>
<evidence type="ECO:0000313" key="9">
    <source>
        <dbReference type="Proteomes" id="UP001178507"/>
    </source>
</evidence>
<keyword evidence="3 7" id="KW-0812">Transmembrane</keyword>
<proteinExistence type="inferred from homology"/>
<comment type="similarity">
    <text evidence="2 7">Belongs to the CTL (choline transporter-like) family.</text>
</comment>
<feature type="transmembrane region" description="Helical" evidence="7">
    <location>
        <begin position="669"/>
        <end position="689"/>
    </location>
</feature>
<organism evidence="8 9">
    <name type="scientific">Effrenium voratum</name>
    <dbReference type="NCBI Taxonomy" id="2562239"/>
    <lineage>
        <taxon>Eukaryota</taxon>
        <taxon>Sar</taxon>
        <taxon>Alveolata</taxon>
        <taxon>Dinophyceae</taxon>
        <taxon>Suessiales</taxon>
        <taxon>Symbiodiniaceae</taxon>
        <taxon>Effrenium</taxon>
    </lineage>
</organism>
<dbReference type="PANTHER" id="PTHR12385">
    <property type="entry name" value="CHOLINE TRANSPORTER-LIKE (SLC FAMILY 44)"/>
    <property type="match status" value="1"/>
</dbReference>
<dbReference type="Proteomes" id="UP001178507">
    <property type="component" value="Unassembled WGS sequence"/>
</dbReference>
<protein>
    <recommendedName>
        <fullName evidence="7">Choline transporter-like protein</fullName>
    </recommendedName>
</protein>
<keyword evidence="6" id="KW-0325">Glycoprotein</keyword>